<keyword evidence="2" id="KW-1185">Reference proteome</keyword>
<organism evidence="1 2">
    <name type="scientific">Tumebacillus algifaecis</name>
    <dbReference type="NCBI Taxonomy" id="1214604"/>
    <lineage>
        <taxon>Bacteria</taxon>
        <taxon>Bacillati</taxon>
        <taxon>Bacillota</taxon>
        <taxon>Bacilli</taxon>
        <taxon>Bacillales</taxon>
        <taxon>Alicyclobacillaceae</taxon>
        <taxon>Tumebacillus</taxon>
    </lineage>
</organism>
<evidence type="ECO:0000313" key="1">
    <source>
        <dbReference type="EMBL" id="ASS74574.1"/>
    </source>
</evidence>
<reference evidence="1 2" key="1">
    <citation type="journal article" date="2015" name="Int. J. Syst. Evol. Microbiol.">
        <title>Tumebacillus algifaecis sp. nov., isolated from decomposing algal scum.</title>
        <authorList>
            <person name="Wu Y.F."/>
            <person name="Zhang B."/>
            <person name="Xing P."/>
            <person name="Wu Q.L."/>
            <person name="Liu S.J."/>
        </authorList>
    </citation>
    <scope>NUCLEOTIDE SEQUENCE [LARGE SCALE GENOMIC DNA]</scope>
    <source>
        <strain evidence="1 2">THMBR28</strain>
    </source>
</reference>
<dbReference type="EMBL" id="CP022657">
    <property type="protein sequence ID" value="ASS74574.1"/>
    <property type="molecule type" value="Genomic_DNA"/>
</dbReference>
<proteinExistence type="predicted"/>
<gene>
    <name evidence="1" type="ORF">CIG75_05915</name>
</gene>
<name>A0A223CZG3_9BACL</name>
<evidence type="ECO:0000313" key="2">
    <source>
        <dbReference type="Proteomes" id="UP000214688"/>
    </source>
</evidence>
<dbReference type="Proteomes" id="UP000214688">
    <property type="component" value="Chromosome"/>
</dbReference>
<protein>
    <submittedName>
        <fullName evidence="1">Uncharacterized protein</fullName>
    </submittedName>
</protein>
<dbReference type="AlphaFoldDB" id="A0A223CZG3"/>
<sequence length="135" mass="16017">MKVKLMTPYERHNWECYSRTKVRIGYQVGCLFIHKKYRDRWYFRGHRVEAKDFYEAMTKLEESIFGLEGLSDGALWERVGAMIGATGIWGYLYKSKTRQGVWMWCGHEIEAETEKKAKEHLEGKDKKTRAVNWAT</sequence>
<accession>A0A223CZG3</accession>
<dbReference type="KEGG" id="tab:CIG75_05915"/>